<comment type="caution">
    <text evidence="1">The sequence shown here is derived from an EMBL/GenBank/DDBJ whole genome shotgun (WGS) entry which is preliminary data.</text>
</comment>
<organism evidence="1 2">
    <name type="scientific">Melastoma candidum</name>
    <dbReference type="NCBI Taxonomy" id="119954"/>
    <lineage>
        <taxon>Eukaryota</taxon>
        <taxon>Viridiplantae</taxon>
        <taxon>Streptophyta</taxon>
        <taxon>Embryophyta</taxon>
        <taxon>Tracheophyta</taxon>
        <taxon>Spermatophyta</taxon>
        <taxon>Magnoliopsida</taxon>
        <taxon>eudicotyledons</taxon>
        <taxon>Gunneridae</taxon>
        <taxon>Pentapetalae</taxon>
        <taxon>rosids</taxon>
        <taxon>malvids</taxon>
        <taxon>Myrtales</taxon>
        <taxon>Melastomataceae</taxon>
        <taxon>Melastomatoideae</taxon>
        <taxon>Melastomateae</taxon>
        <taxon>Melastoma</taxon>
    </lineage>
</organism>
<protein>
    <submittedName>
        <fullName evidence="1">Uncharacterized protein</fullName>
    </submittedName>
</protein>
<dbReference type="EMBL" id="CM042886">
    <property type="protein sequence ID" value="KAI4339260.1"/>
    <property type="molecule type" value="Genomic_DNA"/>
</dbReference>
<gene>
    <name evidence="1" type="ORF">MLD38_024220</name>
</gene>
<evidence type="ECO:0000313" key="1">
    <source>
        <dbReference type="EMBL" id="KAI4339260.1"/>
    </source>
</evidence>
<name>A0ACB9NYD3_9MYRT</name>
<keyword evidence="2" id="KW-1185">Reference proteome</keyword>
<proteinExistence type="predicted"/>
<dbReference type="Proteomes" id="UP001057402">
    <property type="component" value="Chromosome 7"/>
</dbReference>
<accession>A0ACB9NYD3</accession>
<reference evidence="2" key="1">
    <citation type="journal article" date="2023" name="Front. Plant Sci.">
        <title>Chromosomal-level genome assembly of Melastoma candidum provides insights into trichome evolution.</title>
        <authorList>
            <person name="Zhong Y."/>
            <person name="Wu W."/>
            <person name="Sun C."/>
            <person name="Zou P."/>
            <person name="Liu Y."/>
            <person name="Dai S."/>
            <person name="Zhou R."/>
        </authorList>
    </citation>
    <scope>NUCLEOTIDE SEQUENCE [LARGE SCALE GENOMIC DNA]</scope>
</reference>
<sequence length="182" mass="20867">MLDKRMGGSRGGRCCCCCCCGESFLRWRRILSRSKDLADKMSSPHKSPPVHMMEGVEEDGGGLMTRAEAYQQYMKKIEVPKDRGSLIPFVTWATLGKSIEQLYGQPLHYLTNIALRQLDQKRLGSEDEYMPLDLVMHPCKAEAMIWLMEEVHRSTSSYLYIAELWRSDPFYQASLGVQSFQD</sequence>
<evidence type="ECO:0000313" key="2">
    <source>
        <dbReference type="Proteomes" id="UP001057402"/>
    </source>
</evidence>